<evidence type="ECO:0000313" key="1">
    <source>
        <dbReference type="EMBL" id="QDU58117.1"/>
    </source>
</evidence>
<dbReference type="OrthoDB" id="127333at2"/>
<protein>
    <recommendedName>
        <fullName evidence="3">Sulfatase</fullName>
    </recommendedName>
</protein>
<dbReference type="SUPFAM" id="SSF53649">
    <property type="entry name" value="Alkaline phosphatase-like"/>
    <property type="match status" value="1"/>
</dbReference>
<dbReference type="PANTHER" id="PTHR43737:SF1">
    <property type="entry name" value="DUF1501 DOMAIN-CONTAINING PROTEIN"/>
    <property type="match status" value="1"/>
</dbReference>
<dbReference type="EMBL" id="CP036278">
    <property type="protein sequence ID" value="QDU58117.1"/>
    <property type="molecule type" value="Genomic_DNA"/>
</dbReference>
<proteinExistence type="predicted"/>
<name>A0A518ATT2_9BACT</name>
<reference evidence="1 2" key="1">
    <citation type="submission" date="2019-02" db="EMBL/GenBank/DDBJ databases">
        <title>Deep-cultivation of Planctomycetes and their phenomic and genomic characterization uncovers novel biology.</title>
        <authorList>
            <person name="Wiegand S."/>
            <person name="Jogler M."/>
            <person name="Boedeker C."/>
            <person name="Pinto D."/>
            <person name="Vollmers J."/>
            <person name="Rivas-Marin E."/>
            <person name="Kohn T."/>
            <person name="Peeters S.H."/>
            <person name="Heuer A."/>
            <person name="Rast P."/>
            <person name="Oberbeckmann S."/>
            <person name="Bunk B."/>
            <person name="Jeske O."/>
            <person name="Meyerdierks A."/>
            <person name="Storesund J.E."/>
            <person name="Kallscheuer N."/>
            <person name="Luecker S."/>
            <person name="Lage O.M."/>
            <person name="Pohl T."/>
            <person name="Merkel B.J."/>
            <person name="Hornburger P."/>
            <person name="Mueller R.-W."/>
            <person name="Bruemmer F."/>
            <person name="Labrenz M."/>
            <person name="Spormann A.M."/>
            <person name="Op den Camp H."/>
            <person name="Overmann J."/>
            <person name="Amann R."/>
            <person name="Jetten M.S.M."/>
            <person name="Mascher T."/>
            <person name="Medema M.H."/>
            <person name="Devos D.P."/>
            <person name="Kaster A.-K."/>
            <person name="Ovreas L."/>
            <person name="Rohde M."/>
            <person name="Galperin M.Y."/>
            <person name="Jogler C."/>
        </authorList>
    </citation>
    <scope>NUCLEOTIDE SEQUENCE [LARGE SCALE GENOMIC DNA]</scope>
    <source>
        <strain evidence="1 2">Pan181</strain>
    </source>
</reference>
<accession>A0A518ATT2</accession>
<dbReference type="AlphaFoldDB" id="A0A518ATT2"/>
<dbReference type="Pfam" id="PF07394">
    <property type="entry name" value="DUF1501"/>
    <property type="match status" value="1"/>
</dbReference>
<dbReference type="Proteomes" id="UP000315750">
    <property type="component" value="Chromosome"/>
</dbReference>
<dbReference type="RefSeq" id="WP_145249690.1">
    <property type="nucleotide sequence ID" value="NZ_CP036278.1"/>
</dbReference>
<dbReference type="InterPro" id="IPR010869">
    <property type="entry name" value="DUF1501"/>
</dbReference>
<dbReference type="KEGG" id="amuc:Pan181_43430"/>
<organism evidence="1 2">
    <name type="scientific">Aeoliella mucimassa</name>
    <dbReference type="NCBI Taxonomy" id="2527972"/>
    <lineage>
        <taxon>Bacteria</taxon>
        <taxon>Pseudomonadati</taxon>
        <taxon>Planctomycetota</taxon>
        <taxon>Planctomycetia</taxon>
        <taxon>Pirellulales</taxon>
        <taxon>Lacipirellulaceae</taxon>
        <taxon>Aeoliella</taxon>
    </lineage>
</organism>
<sequence>MSLPFQLPRRQFLAVGSLAGLGLSLGDFLFLRSAQASEGQTQLPEKAKSVIHIFLGGGMSSQETWDPKPYAPIEYRGELKAIDTKITGEKFSELMPQTAQVADKLTVIRSMTHGEAAHERGVHNMFTGYRPSPALVYPSMGSVVSHELGPRNNLPAYIAIPNQADPSAGTGYLSSSHAPFSLGAAPESSGFKVRDLSMPGNVDDSRYSRRRELLSLVNSDFTSRVNADNVTAMNTFYERAFDMVNSPQAREAFNLEAEEGNVRDRYGRNQAGARMLLARRLVEAGARFVTLTYGGWDHHAQITANMRRLVPDFDRAYATLISDLDERGLLDSTLVLVSSEFGRTPKINQDGGRDHWPKVFSVALAGGGVHRGAIVGSSGATASEPTDVPIGPEDLATTIYHQLGINAEKELIAPGARPIEIVKGGQVRREIVG</sequence>
<dbReference type="InterPro" id="IPR006311">
    <property type="entry name" value="TAT_signal"/>
</dbReference>
<dbReference type="InterPro" id="IPR017850">
    <property type="entry name" value="Alkaline_phosphatase_core_sf"/>
</dbReference>
<evidence type="ECO:0000313" key="2">
    <source>
        <dbReference type="Proteomes" id="UP000315750"/>
    </source>
</evidence>
<dbReference type="Gene3D" id="3.40.720.10">
    <property type="entry name" value="Alkaline Phosphatase, subunit A"/>
    <property type="match status" value="1"/>
</dbReference>
<dbReference type="PROSITE" id="PS51318">
    <property type="entry name" value="TAT"/>
    <property type="match status" value="1"/>
</dbReference>
<dbReference type="PANTHER" id="PTHR43737">
    <property type="entry name" value="BLL7424 PROTEIN"/>
    <property type="match status" value="1"/>
</dbReference>
<keyword evidence="2" id="KW-1185">Reference proteome</keyword>
<gene>
    <name evidence="1" type="ORF">Pan181_43430</name>
</gene>
<evidence type="ECO:0008006" key="3">
    <source>
        <dbReference type="Google" id="ProtNLM"/>
    </source>
</evidence>